<accession>A0A420AYD7</accession>
<proteinExistence type="predicted"/>
<evidence type="ECO:0000313" key="1">
    <source>
        <dbReference type="EMBL" id="RKE49391.1"/>
    </source>
</evidence>
<evidence type="ECO:0000313" key="2">
    <source>
        <dbReference type="Proteomes" id="UP000286246"/>
    </source>
</evidence>
<reference evidence="1 2" key="1">
    <citation type="submission" date="2018-09" db="EMBL/GenBank/DDBJ databases">
        <title>Genomic Encyclopedia of Type Strains, Phase III (KMG-III): the genomes of soil and plant-associated and newly described type strains.</title>
        <authorList>
            <person name="Whitman W."/>
        </authorList>
    </citation>
    <scope>NUCLEOTIDE SEQUENCE [LARGE SCALE GENOMIC DNA]</scope>
    <source>
        <strain evidence="1 2">CECT 7938</strain>
    </source>
</reference>
<comment type="caution">
    <text evidence="1">The sequence shown here is derived from an EMBL/GenBank/DDBJ whole genome shotgun (WGS) entry which is preliminary data.</text>
</comment>
<sequence length="254" mass="30176">MTHFMKKIWLFFFHGILFLCFSCSKDKELLSDQGLKEIPVFLLSPDFLSNYNFYPFDNKLKLAYKDRQLSRITGGFLPIPTATGLSYHFTDIIYWDINVIGDRVKLEKKSSDKGVSFDERHELRYHNKLITERRINRGDQSISIYKYEYENNLLKKEYCYLGDRLPLEKTFYFNASKNLDSIVYEYPYSASKIIEIFTNYDQKPNKLRGLLVLEEFLPRALSVNNYMEMNRLYVDEAGNRSPSGERRWDAKLFN</sequence>
<organism evidence="1 2">
    <name type="scientific">Sphingobacterium detergens</name>
    <dbReference type="NCBI Taxonomy" id="1145106"/>
    <lineage>
        <taxon>Bacteria</taxon>
        <taxon>Pseudomonadati</taxon>
        <taxon>Bacteroidota</taxon>
        <taxon>Sphingobacteriia</taxon>
        <taxon>Sphingobacteriales</taxon>
        <taxon>Sphingobacteriaceae</taxon>
        <taxon>Sphingobacterium</taxon>
    </lineage>
</organism>
<name>A0A420AYD7_SPHD1</name>
<dbReference type="AlphaFoldDB" id="A0A420AYD7"/>
<protein>
    <submittedName>
        <fullName evidence="1">Uncharacterized protein</fullName>
    </submittedName>
</protein>
<dbReference type="EMBL" id="RAPY01000003">
    <property type="protein sequence ID" value="RKE49391.1"/>
    <property type="molecule type" value="Genomic_DNA"/>
</dbReference>
<gene>
    <name evidence="1" type="ORF">DFQ12_3505</name>
</gene>
<keyword evidence="2" id="KW-1185">Reference proteome</keyword>
<dbReference type="Proteomes" id="UP000286246">
    <property type="component" value="Unassembled WGS sequence"/>
</dbReference>